<reference evidence="2" key="2">
    <citation type="submission" date="2025-08" db="UniProtKB">
        <authorList>
            <consortium name="Ensembl"/>
        </authorList>
    </citation>
    <scope>IDENTIFICATION</scope>
</reference>
<dbReference type="GeneTree" id="ENSGT00940000169914"/>
<evidence type="ECO:0008006" key="4">
    <source>
        <dbReference type="Google" id="ProtNLM"/>
    </source>
</evidence>
<keyword evidence="3" id="KW-1185">Reference proteome</keyword>
<proteinExistence type="predicted"/>
<dbReference type="GO" id="GO:0008284">
    <property type="term" value="P:positive regulation of cell population proliferation"/>
    <property type="evidence" value="ECO:0007669"/>
    <property type="project" value="InterPro"/>
</dbReference>
<evidence type="ECO:0000313" key="3">
    <source>
        <dbReference type="Proteomes" id="UP000002280"/>
    </source>
</evidence>
<dbReference type="InParanoid" id="A0A5F8HFC6"/>
<name>A0A5F8HFC6_MONDO</name>
<evidence type="ECO:0000313" key="2">
    <source>
        <dbReference type="Ensembl" id="ENSMODP00000058795.1"/>
    </source>
</evidence>
<dbReference type="AlphaFoldDB" id="A0A5F8HFC6"/>
<dbReference type="Pfam" id="PF15220">
    <property type="entry name" value="HILPDA"/>
    <property type="match status" value="1"/>
</dbReference>
<feature type="compositionally biased region" description="Basic and acidic residues" evidence="1">
    <location>
        <begin position="50"/>
        <end position="59"/>
    </location>
</feature>
<protein>
    <recommendedName>
        <fullName evidence="4">Hypoxia inducible lipid droplet associated</fullName>
    </recommendedName>
</protein>
<evidence type="ECO:0000256" key="1">
    <source>
        <dbReference type="SAM" id="MobiDB-lite"/>
    </source>
</evidence>
<reference evidence="2" key="3">
    <citation type="submission" date="2025-09" db="UniProtKB">
        <authorList>
            <consortium name="Ensembl"/>
        </authorList>
    </citation>
    <scope>IDENTIFICATION</scope>
</reference>
<accession>A0A5F8HFC6</accession>
<dbReference type="Ensembl" id="ENSMODT00000083638.1">
    <property type="protein sequence ID" value="ENSMODP00000058795.1"/>
    <property type="gene ID" value="ENSMODG00000038899.1"/>
</dbReference>
<dbReference type="Proteomes" id="UP000002280">
    <property type="component" value="Chromosome 8"/>
</dbReference>
<reference evidence="2 3" key="1">
    <citation type="journal article" date="2007" name="Nature">
        <title>Genome of the marsupial Monodelphis domestica reveals innovation in non-coding sequences.</title>
        <authorList>
            <person name="Mikkelsen T.S."/>
            <person name="Wakefield M.J."/>
            <person name="Aken B."/>
            <person name="Amemiya C.T."/>
            <person name="Chang J.L."/>
            <person name="Duke S."/>
            <person name="Garber M."/>
            <person name="Gentles A.J."/>
            <person name="Goodstadt L."/>
            <person name="Heger A."/>
            <person name="Jurka J."/>
            <person name="Kamal M."/>
            <person name="Mauceli E."/>
            <person name="Searle S.M."/>
            <person name="Sharpe T."/>
            <person name="Baker M.L."/>
            <person name="Batzer M.A."/>
            <person name="Benos P.V."/>
            <person name="Belov K."/>
            <person name="Clamp M."/>
            <person name="Cook A."/>
            <person name="Cuff J."/>
            <person name="Das R."/>
            <person name="Davidow L."/>
            <person name="Deakin J.E."/>
            <person name="Fazzari M.J."/>
            <person name="Glass J.L."/>
            <person name="Grabherr M."/>
            <person name="Greally J.M."/>
            <person name="Gu W."/>
            <person name="Hore T.A."/>
            <person name="Huttley G.A."/>
            <person name="Kleber M."/>
            <person name="Jirtle R.L."/>
            <person name="Koina E."/>
            <person name="Lee J.T."/>
            <person name="Mahony S."/>
            <person name="Marra M.A."/>
            <person name="Miller R.D."/>
            <person name="Nicholls R.D."/>
            <person name="Oda M."/>
            <person name="Papenfuss A.T."/>
            <person name="Parra Z.E."/>
            <person name="Pollock D.D."/>
            <person name="Ray D.A."/>
            <person name="Schein J.E."/>
            <person name="Speed T.P."/>
            <person name="Thompson K."/>
            <person name="VandeBerg J.L."/>
            <person name="Wade C.M."/>
            <person name="Walker J.A."/>
            <person name="Waters P.D."/>
            <person name="Webber C."/>
            <person name="Weidman J.R."/>
            <person name="Xie X."/>
            <person name="Zody M.C."/>
            <person name="Baldwin J."/>
            <person name="Abdouelleil A."/>
            <person name="Abdulkadir J."/>
            <person name="Abebe A."/>
            <person name="Abera B."/>
            <person name="Abreu J."/>
            <person name="Acer S.C."/>
            <person name="Aftuck L."/>
            <person name="Alexander A."/>
            <person name="An P."/>
            <person name="Anderson E."/>
            <person name="Anderson S."/>
            <person name="Arachi H."/>
            <person name="Azer M."/>
            <person name="Bachantsang P."/>
            <person name="Barry A."/>
            <person name="Bayul T."/>
            <person name="Berlin A."/>
            <person name="Bessette D."/>
            <person name="Bloom T."/>
            <person name="Bloom T."/>
            <person name="Boguslavskiy L."/>
            <person name="Bonnet C."/>
            <person name="Boukhgalter B."/>
            <person name="Bourzgui I."/>
            <person name="Brown A."/>
            <person name="Cahill P."/>
            <person name="Channer S."/>
            <person name="Cheshatsang Y."/>
            <person name="Chuda L."/>
            <person name="Citroen M."/>
            <person name="Collymore A."/>
            <person name="Cooke P."/>
            <person name="Costello M."/>
            <person name="D'Aco K."/>
            <person name="Daza R."/>
            <person name="De Haan G."/>
            <person name="DeGray S."/>
            <person name="DeMaso C."/>
            <person name="Dhargay N."/>
            <person name="Dooley K."/>
            <person name="Dooley E."/>
            <person name="Doricent M."/>
            <person name="Dorje P."/>
            <person name="Dorjee K."/>
            <person name="Dupes A."/>
            <person name="Elong R."/>
            <person name="Falk J."/>
            <person name="Farina A."/>
            <person name="Faro S."/>
            <person name="Ferguson D."/>
            <person name="Fisher S."/>
            <person name="Foley C.D."/>
            <person name="Franke A."/>
            <person name="Friedrich D."/>
            <person name="Gadbois L."/>
            <person name="Gearin G."/>
            <person name="Gearin C.R."/>
            <person name="Giannoukos G."/>
            <person name="Goode T."/>
            <person name="Graham J."/>
            <person name="Grandbois E."/>
            <person name="Grewal S."/>
            <person name="Gyaltsen K."/>
            <person name="Hafez N."/>
            <person name="Hagos B."/>
            <person name="Hall J."/>
            <person name="Henson C."/>
            <person name="Hollinger A."/>
            <person name="Honan T."/>
            <person name="Huard M.D."/>
            <person name="Hughes L."/>
            <person name="Hurhula B."/>
            <person name="Husby M.E."/>
            <person name="Kamat A."/>
            <person name="Kanga B."/>
            <person name="Kashin S."/>
            <person name="Khazanovich D."/>
            <person name="Kisner P."/>
            <person name="Lance K."/>
            <person name="Lara M."/>
            <person name="Lee W."/>
            <person name="Lennon N."/>
            <person name="Letendre F."/>
            <person name="LeVine R."/>
            <person name="Lipovsky A."/>
            <person name="Liu X."/>
            <person name="Liu J."/>
            <person name="Liu S."/>
            <person name="Lokyitsang T."/>
            <person name="Lokyitsang Y."/>
            <person name="Lubonja R."/>
            <person name="Lui A."/>
            <person name="MacDonald P."/>
            <person name="Magnisalis V."/>
            <person name="Maru K."/>
            <person name="Matthews C."/>
            <person name="McCusker W."/>
            <person name="McDonough S."/>
            <person name="Mehta T."/>
            <person name="Meldrim J."/>
            <person name="Meneus L."/>
            <person name="Mihai O."/>
            <person name="Mihalev A."/>
            <person name="Mihova T."/>
            <person name="Mittelman R."/>
            <person name="Mlenga V."/>
            <person name="Montmayeur A."/>
            <person name="Mulrain L."/>
            <person name="Navidi A."/>
            <person name="Naylor J."/>
            <person name="Negash T."/>
            <person name="Nguyen T."/>
            <person name="Nguyen N."/>
            <person name="Nicol R."/>
            <person name="Norbu C."/>
            <person name="Norbu N."/>
            <person name="Novod N."/>
            <person name="O'Neill B."/>
            <person name="Osman S."/>
            <person name="Markiewicz E."/>
            <person name="Oyono O.L."/>
            <person name="Patti C."/>
            <person name="Phunkhang P."/>
            <person name="Pierre F."/>
            <person name="Priest M."/>
            <person name="Raghuraman S."/>
            <person name="Rege F."/>
            <person name="Reyes R."/>
            <person name="Rise C."/>
            <person name="Rogov P."/>
            <person name="Ross K."/>
            <person name="Ryan E."/>
            <person name="Settipalli S."/>
            <person name="Shea T."/>
            <person name="Sherpa N."/>
            <person name="Shi L."/>
            <person name="Shih D."/>
            <person name="Sparrow T."/>
            <person name="Spaulding J."/>
            <person name="Stalker J."/>
            <person name="Stange-Thomann N."/>
            <person name="Stavropoulos S."/>
            <person name="Stone C."/>
            <person name="Strader C."/>
            <person name="Tesfaye S."/>
            <person name="Thomson T."/>
            <person name="Thoulutsang Y."/>
            <person name="Thoulutsang D."/>
            <person name="Topham K."/>
            <person name="Topping I."/>
            <person name="Tsamla T."/>
            <person name="Vassiliev H."/>
            <person name="Vo A."/>
            <person name="Wangchuk T."/>
            <person name="Wangdi T."/>
            <person name="Weiand M."/>
            <person name="Wilkinson J."/>
            <person name="Wilson A."/>
            <person name="Yadav S."/>
            <person name="Young G."/>
            <person name="Yu Q."/>
            <person name="Zembek L."/>
            <person name="Zhong D."/>
            <person name="Zimmer A."/>
            <person name="Zwirko Z."/>
            <person name="Jaffe D.B."/>
            <person name="Alvarez P."/>
            <person name="Brockman W."/>
            <person name="Butler J."/>
            <person name="Chin C."/>
            <person name="Gnerre S."/>
            <person name="MacCallum I."/>
            <person name="Graves J.A."/>
            <person name="Ponting C.P."/>
            <person name="Breen M."/>
            <person name="Samollow P.B."/>
            <person name="Lander E.S."/>
            <person name="Lindblad-Toh K."/>
        </authorList>
    </citation>
    <scope>NUCLEOTIDE SEQUENCE [LARGE SCALE GENOMIC DNA]</scope>
</reference>
<dbReference type="STRING" id="13616.ENSMODP00000058795"/>
<dbReference type="GO" id="GO:0001819">
    <property type="term" value="P:positive regulation of cytokine production"/>
    <property type="evidence" value="ECO:0007669"/>
    <property type="project" value="InterPro"/>
</dbReference>
<dbReference type="PANTHER" id="PTHR16886:SF0">
    <property type="entry name" value="HYPOXIA-INDUCIBLE LIPID DROPLET-ASSOCIATED PROTEIN"/>
    <property type="match status" value="1"/>
</dbReference>
<dbReference type="PANTHER" id="PTHR16886">
    <property type="entry name" value="HYPOXIA-INDUCIBLE PROTEIN 2"/>
    <property type="match status" value="1"/>
</dbReference>
<dbReference type="Bgee" id="ENSMODG00000038899">
    <property type="expression patterns" value="Expressed in blood and 20 other cell types or tissues"/>
</dbReference>
<feature type="region of interest" description="Disordered" evidence="1">
    <location>
        <begin position="37"/>
        <end position="59"/>
    </location>
</feature>
<dbReference type="FunCoup" id="A0A5F8HFC6">
    <property type="interactions" value="16"/>
</dbReference>
<organism evidence="2 3">
    <name type="scientific">Monodelphis domestica</name>
    <name type="common">Gray short-tailed opossum</name>
    <dbReference type="NCBI Taxonomy" id="13616"/>
    <lineage>
        <taxon>Eukaryota</taxon>
        <taxon>Metazoa</taxon>
        <taxon>Chordata</taxon>
        <taxon>Craniata</taxon>
        <taxon>Vertebrata</taxon>
        <taxon>Euteleostomi</taxon>
        <taxon>Mammalia</taxon>
        <taxon>Metatheria</taxon>
        <taxon>Didelphimorphia</taxon>
        <taxon>Didelphidae</taxon>
        <taxon>Monodelphis</taxon>
    </lineage>
</organism>
<dbReference type="GO" id="GO:0010884">
    <property type="term" value="P:positive regulation of lipid storage"/>
    <property type="evidence" value="ECO:0007669"/>
    <property type="project" value="InterPro"/>
</dbReference>
<dbReference type="InterPro" id="IPR026190">
    <property type="entry name" value="Hipoxia_HILPDA"/>
</dbReference>
<sequence>MKHLLSFYLLGVLLSFLSIFVRLMETLGGLLEGYPWSHLPSRIQGTNDNPPKRLPEECS</sequence>